<dbReference type="EMBL" id="CAJVPQ010011260">
    <property type="protein sequence ID" value="CAG8726376.1"/>
    <property type="molecule type" value="Genomic_DNA"/>
</dbReference>
<sequence>GQRLTSFLITSAQNSFSLSDCKIVGDELIEKNKLNKKAATSIAYLK</sequence>
<name>A0A9N9IA21_9GLOM</name>
<comment type="caution">
    <text evidence="1">The sequence shown here is derived from an EMBL/GenBank/DDBJ whole genome shotgun (WGS) entry which is preliminary data.</text>
</comment>
<evidence type="ECO:0000313" key="1">
    <source>
        <dbReference type="EMBL" id="CAG8726376.1"/>
    </source>
</evidence>
<evidence type="ECO:0000313" key="2">
    <source>
        <dbReference type="Proteomes" id="UP000789570"/>
    </source>
</evidence>
<dbReference type="AlphaFoldDB" id="A0A9N9IA21"/>
<gene>
    <name evidence="1" type="ORF">FCALED_LOCUS14694</name>
</gene>
<accession>A0A9N9IA21</accession>
<reference evidence="1" key="1">
    <citation type="submission" date="2021-06" db="EMBL/GenBank/DDBJ databases">
        <authorList>
            <person name="Kallberg Y."/>
            <person name="Tangrot J."/>
            <person name="Rosling A."/>
        </authorList>
    </citation>
    <scope>NUCLEOTIDE SEQUENCE</scope>
    <source>
        <strain evidence="1">UK204</strain>
    </source>
</reference>
<dbReference type="Proteomes" id="UP000789570">
    <property type="component" value="Unassembled WGS sequence"/>
</dbReference>
<proteinExistence type="predicted"/>
<protein>
    <submittedName>
        <fullName evidence="1">405_t:CDS:1</fullName>
    </submittedName>
</protein>
<feature type="non-terminal residue" evidence="1">
    <location>
        <position position="46"/>
    </location>
</feature>
<organism evidence="1 2">
    <name type="scientific">Funneliformis caledonium</name>
    <dbReference type="NCBI Taxonomy" id="1117310"/>
    <lineage>
        <taxon>Eukaryota</taxon>
        <taxon>Fungi</taxon>
        <taxon>Fungi incertae sedis</taxon>
        <taxon>Mucoromycota</taxon>
        <taxon>Glomeromycotina</taxon>
        <taxon>Glomeromycetes</taxon>
        <taxon>Glomerales</taxon>
        <taxon>Glomeraceae</taxon>
        <taxon>Funneliformis</taxon>
    </lineage>
</organism>
<feature type="non-terminal residue" evidence="1">
    <location>
        <position position="1"/>
    </location>
</feature>
<keyword evidence="2" id="KW-1185">Reference proteome</keyword>